<feature type="transmembrane region" description="Helical" evidence="6">
    <location>
        <begin position="91"/>
        <end position="113"/>
    </location>
</feature>
<feature type="transmembrane region" description="Helical" evidence="6">
    <location>
        <begin position="155"/>
        <end position="177"/>
    </location>
</feature>
<keyword evidence="3 6" id="KW-0812">Transmembrane</keyword>
<keyword evidence="4 6" id="KW-1133">Transmembrane helix</keyword>
<comment type="subcellular location">
    <subcellularLocation>
        <location evidence="1">Cell membrane</location>
        <topology evidence="1">Multi-pass membrane protein</topology>
    </subcellularLocation>
</comment>
<evidence type="ECO:0000256" key="2">
    <source>
        <dbReference type="ARBA" id="ARBA00022475"/>
    </source>
</evidence>
<feature type="transmembrane region" description="Helical" evidence="6">
    <location>
        <begin position="464"/>
        <end position="485"/>
    </location>
</feature>
<organism evidence="7 8">
    <name type="scientific">Paenibacillus endophyticus</name>
    <dbReference type="NCBI Taxonomy" id="1294268"/>
    <lineage>
        <taxon>Bacteria</taxon>
        <taxon>Bacillati</taxon>
        <taxon>Bacillota</taxon>
        <taxon>Bacilli</taxon>
        <taxon>Bacillales</taxon>
        <taxon>Paenibacillaceae</taxon>
        <taxon>Paenibacillus</taxon>
    </lineage>
</organism>
<dbReference type="RefSeq" id="WP_183564598.1">
    <property type="nucleotide sequence ID" value="NZ_CBCSLB010000030.1"/>
</dbReference>
<dbReference type="InterPro" id="IPR050833">
    <property type="entry name" value="Poly_Biosynth_Transport"/>
</dbReference>
<accession>A0A7W5C8Z9</accession>
<feature type="transmembrane region" description="Helical" evidence="6">
    <location>
        <begin position="119"/>
        <end position="143"/>
    </location>
</feature>
<dbReference type="PANTHER" id="PTHR30250:SF26">
    <property type="entry name" value="PSMA PROTEIN"/>
    <property type="match status" value="1"/>
</dbReference>
<protein>
    <submittedName>
        <fullName evidence="7">O-antigen/teichoic acid export membrane protein</fullName>
    </submittedName>
</protein>
<feature type="transmembrane region" description="Helical" evidence="6">
    <location>
        <begin position="306"/>
        <end position="327"/>
    </location>
</feature>
<feature type="transmembrane region" description="Helical" evidence="6">
    <location>
        <begin position="50"/>
        <end position="70"/>
    </location>
</feature>
<evidence type="ECO:0000256" key="1">
    <source>
        <dbReference type="ARBA" id="ARBA00004651"/>
    </source>
</evidence>
<proteinExistence type="predicted"/>
<feature type="transmembrane region" description="Helical" evidence="6">
    <location>
        <begin position="7"/>
        <end position="30"/>
    </location>
</feature>
<dbReference type="Proteomes" id="UP000518605">
    <property type="component" value="Unassembled WGS sequence"/>
</dbReference>
<dbReference type="PANTHER" id="PTHR30250">
    <property type="entry name" value="PST FAMILY PREDICTED COLANIC ACID TRANSPORTER"/>
    <property type="match status" value="1"/>
</dbReference>
<evidence type="ECO:0000313" key="8">
    <source>
        <dbReference type="Proteomes" id="UP000518605"/>
    </source>
</evidence>
<dbReference type="AlphaFoldDB" id="A0A7W5C8Z9"/>
<feature type="transmembrane region" description="Helical" evidence="6">
    <location>
        <begin position="230"/>
        <end position="250"/>
    </location>
</feature>
<evidence type="ECO:0000313" key="7">
    <source>
        <dbReference type="EMBL" id="MBB3153302.1"/>
    </source>
</evidence>
<dbReference type="EMBL" id="JACHXW010000009">
    <property type="protein sequence ID" value="MBB3153302.1"/>
    <property type="molecule type" value="Genomic_DNA"/>
</dbReference>
<reference evidence="7 8" key="1">
    <citation type="submission" date="2020-08" db="EMBL/GenBank/DDBJ databases">
        <title>Genomic Encyclopedia of Type Strains, Phase III (KMG-III): the genomes of soil and plant-associated and newly described type strains.</title>
        <authorList>
            <person name="Whitman W."/>
        </authorList>
    </citation>
    <scope>NUCLEOTIDE SEQUENCE [LARGE SCALE GENOMIC DNA]</scope>
    <source>
        <strain evidence="7 8">CECT 8234</strain>
    </source>
</reference>
<gene>
    <name evidence="7" type="ORF">FHS16_003364</name>
</gene>
<dbReference type="GO" id="GO:0005886">
    <property type="term" value="C:plasma membrane"/>
    <property type="evidence" value="ECO:0007669"/>
    <property type="project" value="UniProtKB-SubCell"/>
</dbReference>
<comment type="caution">
    <text evidence="7">The sequence shown here is derived from an EMBL/GenBank/DDBJ whole genome shotgun (WGS) entry which is preliminary data.</text>
</comment>
<sequence>MSRTKKFVYNSATTALYQIILMVSGFITVSVVLKSYGSEVNGLVSSINQFIVYFKLVEAGLSSAAIYALYKPLAINDYKAINEVVVAAKKIYTKSGYVFLLLTIGLALFYPMFLTSDSITPLTVGILVLILGVNGALEFFTLAKYRALLTADQKTYVISIASIIYVIANTFIIVFLANLMVNIITLWLVSLISVILRTLILLYYVKKRYKWINYKEKPNFNALNQRWDALYLQILGAIHVGSSIVILTVITKDMKLVSIYSVFYMIIIGLNGILSIFKTGLFASFGDVIAKGEVEILQKAYKEFEYFYYSLIAIVFSISFVMILPFIRIFTKNVTDINYDLPLIGVLFVLNGLLYNIKTPQGMLVISAGLFKETKLQTTIQGAVVIIVGIILTPTLGIVGVLIASIISNIYRSVDLLFFIPKKVTKLPVKDTLYRMIRAIISVVVIWAPFWFININPTNYVSWFAYASAIGTYALFVVVVMGYMYERENLLSTVERIFKMVKR</sequence>
<feature type="transmembrane region" description="Helical" evidence="6">
    <location>
        <begin position="262"/>
        <end position="285"/>
    </location>
</feature>
<keyword evidence="2" id="KW-1003">Cell membrane</keyword>
<feature type="transmembrane region" description="Helical" evidence="6">
    <location>
        <begin position="378"/>
        <end position="396"/>
    </location>
</feature>
<evidence type="ECO:0000256" key="3">
    <source>
        <dbReference type="ARBA" id="ARBA00022692"/>
    </source>
</evidence>
<evidence type="ECO:0000256" key="4">
    <source>
        <dbReference type="ARBA" id="ARBA00022989"/>
    </source>
</evidence>
<feature type="transmembrane region" description="Helical" evidence="6">
    <location>
        <begin position="183"/>
        <end position="205"/>
    </location>
</feature>
<feature type="transmembrane region" description="Helical" evidence="6">
    <location>
        <begin position="432"/>
        <end position="452"/>
    </location>
</feature>
<keyword evidence="8" id="KW-1185">Reference proteome</keyword>
<evidence type="ECO:0000256" key="6">
    <source>
        <dbReference type="SAM" id="Phobius"/>
    </source>
</evidence>
<keyword evidence="5 6" id="KW-0472">Membrane</keyword>
<evidence type="ECO:0000256" key="5">
    <source>
        <dbReference type="ARBA" id="ARBA00023136"/>
    </source>
</evidence>
<name>A0A7W5C8Z9_9BACL</name>